<evidence type="ECO:0000313" key="1">
    <source>
        <dbReference type="EMBL" id="CDW99933.1"/>
    </source>
</evidence>
<dbReference type="EMBL" id="LK996017">
    <property type="protein sequence ID" value="CDW99933.1"/>
    <property type="molecule type" value="Genomic_DNA"/>
</dbReference>
<name>A0A098AUD6_DESHA</name>
<organism evidence="1">
    <name type="scientific">Desulfitobacterium hafniense</name>
    <name type="common">Desulfitobacterium frappieri</name>
    <dbReference type="NCBI Taxonomy" id="49338"/>
    <lineage>
        <taxon>Bacteria</taxon>
        <taxon>Bacillati</taxon>
        <taxon>Bacillota</taxon>
        <taxon>Clostridia</taxon>
        <taxon>Eubacteriales</taxon>
        <taxon>Desulfitobacteriaceae</taxon>
        <taxon>Desulfitobacterium</taxon>
    </lineage>
</organism>
<dbReference type="AlphaFoldDB" id="A0A098AUD6"/>
<protein>
    <submittedName>
        <fullName evidence="1">Uncharacterized protein</fullName>
    </submittedName>
</protein>
<gene>
    <name evidence="1" type="ORF">DPCES_0046</name>
</gene>
<accession>A0A098AUD6</accession>
<dbReference type="RefSeq" id="WP_208925069.1">
    <property type="nucleotide sequence ID" value="NZ_LK996017.1"/>
</dbReference>
<proteinExistence type="predicted"/>
<reference evidence="1" key="1">
    <citation type="submission" date="2014-07" db="EMBL/GenBank/DDBJ databases">
        <authorList>
            <person name="Hornung V.Bastian."/>
        </authorList>
    </citation>
    <scope>NUCLEOTIDE SEQUENCE</scope>
    <source>
        <strain evidence="1">PCE-S</strain>
    </source>
</reference>
<sequence>MDKETKLKRRIDENLVDYKAKTLKLDSQAIFGKAEEIAAYTQAHQYMTKNHRYEPGELDDLLLFQNPLEVISNKYYEEFRCAENVLELIVAGECDRQDGLADYPMAKKHGESER</sequence>
<dbReference type="PATRIC" id="fig|49338.4.peg.51"/>